<keyword evidence="4" id="KW-0479">Metal-binding</keyword>
<dbReference type="RefSeq" id="WP_211532934.1">
    <property type="nucleotide sequence ID" value="NZ_CP058560.1"/>
</dbReference>
<evidence type="ECO:0000313" key="10">
    <source>
        <dbReference type="Proteomes" id="UP000681041"/>
    </source>
</evidence>
<comment type="cofactor">
    <cofactor evidence="1">
        <name>pyridoxal 5'-phosphate</name>
        <dbReference type="ChEBI" id="CHEBI:597326"/>
    </cofactor>
</comment>
<keyword evidence="6" id="KW-0408">Iron</keyword>
<evidence type="ECO:0000259" key="8">
    <source>
        <dbReference type="Pfam" id="PF00266"/>
    </source>
</evidence>
<organism evidence="9 10">
    <name type="scientific">Methanobacterium alkalithermotolerans</name>
    <dbReference type="NCBI Taxonomy" id="2731220"/>
    <lineage>
        <taxon>Archaea</taxon>
        <taxon>Methanobacteriati</taxon>
        <taxon>Methanobacteriota</taxon>
        <taxon>Methanomada group</taxon>
        <taxon>Methanobacteria</taxon>
        <taxon>Methanobacteriales</taxon>
        <taxon>Methanobacteriaceae</taxon>
        <taxon>Methanobacterium</taxon>
    </lineage>
</organism>
<keyword evidence="5" id="KW-0663">Pyridoxal phosphate</keyword>
<dbReference type="EMBL" id="CP058560">
    <property type="protein sequence ID" value="QUH23977.1"/>
    <property type="molecule type" value="Genomic_DNA"/>
</dbReference>
<dbReference type="OrthoDB" id="9577at2157"/>
<evidence type="ECO:0000313" key="9">
    <source>
        <dbReference type="EMBL" id="QUH23977.1"/>
    </source>
</evidence>
<dbReference type="KEGG" id="meme:HYG87_09510"/>
<comment type="similarity">
    <text evidence="2">Belongs to the class-V pyridoxal-phosphate-dependent aminotransferase family. NifS/IscS subfamily.</text>
</comment>
<dbReference type="Proteomes" id="UP000681041">
    <property type="component" value="Chromosome"/>
</dbReference>
<dbReference type="GO" id="GO:0046872">
    <property type="term" value="F:metal ion binding"/>
    <property type="evidence" value="ECO:0007669"/>
    <property type="project" value="UniProtKB-KW"/>
</dbReference>
<keyword evidence="3" id="KW-0808">Transferase</keyword>
<dbReference type="PANTHER" id="PTHR11601">
    <property type="entry name" value="CYSTEINE DESULFURYLASE FAMILY MEMBER"/>
    <property type="match status" value="1"/>
</dbReference>
<evidence type="ECO:0000256" key="5">
    <source>
        <dbReference type="ARBA" id="ARBA00022898"/>
    </source>
</evidence>
<dbReference type="AlphaFoldDB" id="A0A8T8K7H9"/>
<dbReference type="InterPro" id="IPR015421">
    <property type="entry name" value="PyrdxlP-dep_Trfase_major"/>
</dbReference>
<dbReference type="InterPro" id="IPR015424">
    <property type="entry name" value="PyrdxlP-dep_Trfase"/>
</dbReference>
<dbReference type="InterPro" id="IPR000192">
    <property type="entry name" value="Aminotrans_V_dom"/>
</dbReference>
<dbReference type="GeneID" id="64821001"/>
<dbReference type="PANTHER" id="PTHR11601:SF34">
    <property type="entry name" value="CYSTEINE DESULFURASE"/>
    <property type="match status" value="1"/>
</dbReference>
<dbReference type="Gene3D" id="3.40.640.10">
    <property type="entry name" value="Type I PLP-dependent aspartate aminotransferase-like (Major domain)"/>
    <property type="match status" value="1"/>
</dbReference>
<dbReference type="GO" id="GO:0051536">
    <property type="term" value="F:iron-sulfur cluster binding"/>
    <property type="evidence" value="ECO:0007669"/>
    <property type="project" value="UniProtKB-KW"/>
</dbReference>
<accession>A0A8T8K7H9</accession>
<keyword evidence="10" id="KW-1185">Reference proteome</keyword>
<name>A0A8T8K7H9_9EURY</name>
<protein>
    <submittedName>
        <fullName evidence="9">Cysteine desulfurase</fullName>
    </submittedName>
</protein>
<evidence type="ECO:0000256" key="3">
    <source>
        <dbReference type="ARBA" id="ARBA00022679"/>
    </source>
</evidence>
<evidence type="ECO:0000256" key="4">
    <source>
        <dbReference type="ARBA" id="ARBA00022723"/>
    </source>
</evidence>
<gene>
    <name evidence="9" type="ORF">HYG87_09510</name>
</gene>
<dbReference type="Gene3D" id="3.90.1150.10">
    <property type="entry name" value="Aspartate Aminotransferase, domain 1"/>
    <property type="match status" value="1"/>
</dbReference>
<evidence type="ECO:0000256" key="7">
    <source>
        <dbReference type="ARBA" id="ARBA00023014"/>
    </source>
</evidence>
<keyword evidence="7" id="KW-0411">Iron-sulfur</keyword>
<evidence type="ECO:0000256" key="1">
    <source>
        <dbReference type="ARBA" id="ARBA00001933"/>
    </source>
</evidence>
<reference evidence="9" key="1">
    <citation type="submission" date="2020-07" db="EMBL/GenBank/DDBJ databases">
        <title>Methanobacterium. sp. MethCan genome.</title>
        <authorList>
            <person name="Postec A."/>
            <person name="Quemeneur M."/>
        </authorList>
    </citation>
    <scope>NUCLEOTIDE SEQUENCE</scope>
    <source>
        <strain evidence="9">MethCAN</strain>
    </source>
</reference>
<sequence>MFEDYIYLDNASMTRLDERVFEKMKPYFFDTYALPTSESGYSMGVEAKEVLEKSRENIAKILGAESSEFIFTSGFTESSNIALKGVVGALKRKGSHIILSKIEDYSVLNTAKALEKEGFKVTYLDVDNTGRVDPEVLKDSITSKTILVSIQHANQEIGTIQNIKAIGELCQEKEVIFHTDATHSFKRIPLDVKKIPVDLITMSAHTIHGPSGIGGLYIRKGTPLKKWMDGGFQEFNRRAGLENIPGAVGFAKAAHLVTVEENQALKKMRDHLMDRILSEVPQSILNGHKTNRTPQNVNITFEFVEGESITLHLDMRGFAVSTGSACFSRSLDPSHVILGIGGDHERAHGSVRFTLSRFTTMDDVNRAADAVASVVENLRKISPLG</sequence>
<dbReference type="Pfam" id="PF00266">
    <property type="entry name" value="Aminotran_5"/>
    <property type="match status" value="1"/>
</dbReference>
<feature type="domain" description="Aminotransferase class V" evidence="8">
    <location>
        <begin position="6"/>
        <end position="366"/>
    </location>
</feature>
<dbReference type="InterPro" id="IPR016454">
    <property type="entry name" value="Cysteine_dSase"/>
</dbReference>
<proteinExistence type="inferred from homology"/>
<dbReference type="SUPFAM" id="SSF53383">
    <property type="entry name" value="PLP-dependent transferases"/>
    <property type="match status" value="1"/>
</dbReference>
<evidence type="ECO:0000256" key="2">
    <source>
        <dbReference type="ARBA" id="ARBA00006490"/>
    </source>
</evidence>
<evidence type="ECO:0000256" key="6">
    <source>
        <dbReference type="ARBA" id="ARBA00023004"/>
    </source>
</evidence>
<dbReference type="InterPro" id="IPR015422">
    <property type="entry name" value="PyrdxlP-dep_Trfase_small"/>
</dbReference>
<dbReference type="PIRSF" id="PIRSF005572">
    <property type="entry name" value="NifS"/>
    <property type="match status" value="1"/>
</dbReference>
<dbReference type="GO" id="GO:0016740">
    <property type="term" value="F:transferase activity"/>
    <property type="evidence" value="ECO:0007669"/>
    <property type="project" value="UniProtKB-KW"/>
</dbReference>